<dbReference type="SUPFAM" id="SSF52540">
    <property type="entry name" value="P-loop containing nucleoside triphosphate hydrolases"/>
    <property type="match status" value="1"/>
</dbReference>
<evidence type="ECO:0000259" key="10">
    <source>
        <dbReference type="PROSITE" id="PS51192"/>
    </source>
</evidence>
<dbReference type="NCBIfam" id="TIGR01587">
    <property type="entry name" value="cas3_core"/>
    <property type="match status" value="1"/>
</dbReference>
<keyword evidence="6" id="KW-0378">Hydrolase</keyword>
<evidence type="ECO:0000313" key="12">
    <source>
        <dbReference type="EMBL" id="MDA3616747.1"/>
    </source>
</evidence>
<evidence type="ECO:0000313" key="13">
    <source>
        <dbReference type="Proteomes" id="UP001210231"/>
    </source>
</evidence>
<gene>
    <name evidence="12" type="primary">cas3</name>
    <name evidence="12" type="ORF">O3P16_18190</name>
</gene>
<dbReference type="InterPro" id="IPR006483">
    <property type="entry name" value="CRISPR-assoc_Cas3_HD"/>
</dbReference>
<dbReference type="RefSeq" id="WP_407033077.1">
    <property type="nucleotide sequence ID" value="NZ_JAQGEF010000042.1"/>
</dbReference>
<keyword evidence="9" id="KW-0051">Antiviral defense</keyword>
<dbReference type="InterPro" id="IPR038257">
    <property type="entry name" value="CRISPR-assoc_Cas3_HD_sf"/>
</dbReference>
<dbReference type="PROSITE" id="PS51192">
    <property type="entry name" value="HELICASE_ATP_BIND_1"/>
    <property type="match status" value="1"/>
</dbReference>
<dbReference type="Pfam" id="PF22590">
    <property type="entry name" value="Cas3-like_C_2"/>
    <property type="match status" value="1"/>
</dbReference>
<comment type="caution">
    <text evidence="12">The sequence shown here is derived from an EMBL/GenBank/DDBJ whole genome shotgun (WGS) entry which is preliminary data.</text>
</comment>
<dbReference type="EMBL" id="JAQGEF010000042">
    <property type="protein sequence ID" value="MDA3616747.1"/>
    <property type="molecule type" value="Genomic_DNA"/>
</dbReference>
<evidence type="ECO:0000256" key="1">
    <source>
        <dbReference type="ARBA" id="ARBA00006847"/>
    </source>
</evidence>
<feature type="domain" description="HD Cas3-type" evidence="11">
    <location>
        <begin position="37"/>
        <end position="258"/>
    </location>
</feature>
<feature type="domain" description="Helicase ATP-binding" evidence="10">
    <location>
        <begin position="341"/>
        <end position="534"/>
    </location>
</feature>
<keyword evidence="13" id="KW-1185">Reference proteome</keyword>
<evidence type="ECO:0000256" key="7">
    <source>
        <dbReference type="ARBA" id="ARBA00022806"/>
    </source>
</evidence>
<dbReference type="Pfam" id="PF18019">
    <property type="entry name" value="Cas3_HD"/>
    <property type="match status" value="1"/>
</dbReference>
<evidence type="ECO:0000256" key="9">
    <source>
        <dbReference type="ARBA" id="ARBA00023118"/>
    </source>
</evidence>
<comment type="similarity">
    <text evidence="1">In the N-terminal section; belongs to the CRISPR-associated nuclease Cas3-HD family.</text>
</comment>
<keyword evidence="8" id="KW-0067">ATP-binding</keyword>
<evidence type="ECO:0000256" key="3">
    <source>
        <dbReference type="ARBA" id="ARBA00022722"/>
    </source>
</evidence>
<dbReference type="InterPro" id="IPR011545">
    <property type="entry name" value="DEAD/DEAH_box_helicase_dom"/>
</dbReference>
<dbReference type="InterPro" id="IPR027417">
    <property type="entry name" value="P-loop_NTPase"/>
</dbReference>
<keyword evidence="4" id="KW-0479">Metal-binding</keyword>
<evidence type="ECO:0000256" key="4">
    <source>
        <dbReference type="ARBA" id="ARBA00022723"/>
    </source>
</evidence>
<dbReference type="Pfam" id="PF00270">
    <property type="entry name" value="DEAD"/>
    <property type="match status" value="1"/>
</dbReference>
<sequence>MLSYFKSAREIIKELPALSDYLNAAGNYYAHLPKSDLTIPKETLEEHINLVNNYAVRLIEKHRLDDVINNMIADYVVTNDEKISNYLKKLFINTIVFHDFGKINEHFQVDKMKNNSFKDRTVLNSPIGSTHSALGAYIYLTKHLNEIGSEYNWNQRLLTACIYLSYSIFKHHGSRFTDESLGTTNFDEFQAKYKFEDVANFLSNYLVHFGFQVNPNILKMIGKNEWLRSSLRLVESTTFSLYALCRLNFSLLTASDYLATNEYMNQAPLTDFGTLSLARINEIYKQVTEAEWINEAEGKRNYNKAVFEKTEDYQLQYPTDATSDNLNILRTEMAVEVIRNIRKNSDQNLFYIEAPTGGGKTNLSALAALELLKLHQRKYNKVFYVFPFTTLITQTYKSLKETLFLHDDEMVELHSNAGMKVKENKEDDKYGEDKLNYINNLFVNYPFAFLSHIRFFDILKTNEKEPNYLLHRIANSIVVIDELQSYSPQHWDKVIYFIQQYADKFNIKFILMSATLPKLDKLDVIKDRVQNFVYLLPDAKKNYFNNPNFAGRVTFNFDLFESSDLQLSEIASKLLAESENYAQKDFGNAKPLGSVYTIIEFIFKKTATEFYELINQSDFFDEILLLSGTILPHRRKEIINFLKNKSNRQKKVLLVTTQVVEAGVDIDMDLGFKDRSLIDSDEQLAGRINRNVNKEDCTLFLFNYNKETIIYGKDKRLKLTRDHINLEQYQSILKNKDFDKLYDLVLNDRNEWNKKDMVIGFREYEDKIKSLKYQSVHEEFKLIDQHNLSCFVPLAVPITVDGAVVGKRDEVFTNAELTFLKEYHVYANENNKVEGSEVFDIFLRLIHSNRECKKEDFAKSKTDDKILQSIMSKYVFSLFATDKVERKINDFIGDPEKSQYGYKYMTEWKMFYAIDTGMRDSDFNSNETQFL</sequence>
<evidence type="ECO:0000256" key="8">
    <source>
        <dbReference type="ARBA" id="ARBA00022840"/>
    </source>
</evidence>
<dbReference type="PROSITE" id="PS51643">
    <property type="entry name" value="HD_CAS3"/>
    <property type="match status" value="1"/>
</dbReference>
<dbReference type="InterPro" id="IPR054712">
    <property type="entry name" value="Cas3-like_dom"/>
</dbReference>
<evidence type="ECO:0000256" key="6">
    <source>
        <dbReference type="ARBA" id="ARBA00022801"/>
    </source>
</evidence>
<dbReference type="InterPro" id="IPR006474">
    <property type="entry name" value="Helicase_Cas3_CRISPR-ass_core"/>
</dbReference>
<dbReference type="NCBIfam" id="TIGR01596">
    <property type="entry name" value="cas3_HD"/>
    <property type="match status" value="1"/>
</dbReference>
<evidence type="ECO:0000259" key="11">
    <source>
        <dbReference type="PROSITE" id="PS51643"/>
    </source>
</evidence>
<organism evidence="12 13">
    <name type="scientific">Polluticaenibacter yanchengensis</name>
    <dbReference type="NCBI Taxonomy" id="3014562"/>
    <lineage>
        <taxon>Bacteria</taxon>
        <taxon>Pseudomonadati</taxon>
        <taxon>Bacteroidota</taxon>
        <taxon>Chitinophagia</taxon>
        <taxon>Chitinophagales</taxon>
        <taxon>Chitinophagaceae</taxon>
        <taxon>Polluticaenibacter</taxon>
    </lineage>
</organism>
<keyword evidence="3" id="KW-0540">Nuclease</keyword>
<name>A0ABT4UPH0_9BACT</name>
<keyword evidence="5" id="KW-0547">Nucleotide-binding</keyword>
<evidence type="ECO:0000256" key="2">
    <source>
        <dbReference type="ARBA" id="ARBA00009046"/>
    </source>
</evidence>
<dbReference type="InterPro" id="IPR014001">
    <property type="entry name" value="Helicase_ATP-bd"/>
</dbReference>
<evidence type="ECO:0000256" key="5">
    <source>
        <dbReference type="ARBA" id="ARBA00022741"/>
    </source>
</evidence>
<keyword evidence="7" id="KW-0347">Helicase</keyword>
<dbReference type="Gene3D" id="1.10.3210.30">
    <property type="match status" value="1"/>
</dbReference>
<reference evidence="12 13" key="1">
    <citation type="submission" date="2022-12" db="EMBL/GenBank/DDBJ databases">
        <title>Chitinophagaceae gen. sp. nov., a new member of the family Chitinophagaceae, isolated from soil in a chemical factory.</title>
        <authorList>
            <person name="Ke Z."/>
        </authorList>
    </citation>
    <scope>NUCLEOTIDE SEQUENCE [LARGE SCALE GENOMIC DNA]</scope>
    <source>
        <strain evidence="12 13">LY-5</strain>
    </source>
</reference>
<dbReference type="CDD" id="cd09641">
    <property type="entry name" value="Cas3''_I"/>
    <property type="match status" value="1"/>
</dbReference>
<dbReference type="SMART" id="SM00487">
    <property type="entry name" value="DEXDc"/>
    <property type="match status" value="1"/>
</dbReference>
<dbReference type="Gene3D" id="3.40.50.300">
    <property type="entry name" value="P-loop containing nucleotide triphosphate hydrolases"/>
    <property type="match status" value="2"/>
</dbReference>
<proteinExistence type="inferred from homology"/>
<comment type="similarity">
    <text evidence="2">In the central section; belongs to the CRISPR-associated helicase Cas3 family.</text>
</comment>
<accession>A0ABT4UPH0</accession>
<protein>
    <submittedName>
        <fullName evidence="12">CRISPR-associated helicase Cas3</fullName>
    </submittedName>
</protein>
<dbReference type="Proteomes" id="UP001210231">
    <property type="component" value="Unassembled WGS sequence"/>
</dbReference>